<keyword evidence="4" id="KW-0408">Iron</keyword>
<evidence type="ECO:0000256" key="2">
    <source>
        <dbReference type="ARBA" id="ARBA00022691"/>
    </source>
</evidence>
<dbReference type="InterPro" id="IPR013785">
    <property type="entry name" value="Aldolase_TIM"/>
</dbReference>
<dbReference type="Pfam" id="PF13186">
    <property type="entry name" value="SPASM"/>
    <property type="match status" value="1"/>
</dbReference>
<dbReference type="InterPro" id="IPR050377">
    <property type="entry name" value="Radical_SAM_PqqE_MftC-like"/>
</dbReference>
<dbReference type="InterPro" id="IPR023885">
    <property type="entry name" value="4Fe4S-binding_SPASM_dom"/>
</dbReference>
<dbReference type="PROSITE" id="PS51918">
    <property type="entry name" value="RADICAL_SAM"/>
    <property type="match status" value="1"/>
</dbReference>
<sequence>MYIKQKSNIIFRNYNSFGYITDNRNFGYINTNHNEGFIGDKILSDSGAAFFSVLDRKPQNFDELVNKINQIYTDVDICIIKEDARDFYNTLEKEGFIVTGKTAQECEEKDIRFSYQELKPEFISKNDIQTIPYSVKSTQDFFEEYSEGKPQLTSLHVEIISKCNERCIHCYIPHENKTCSIDPVLFYNVLKQCCDMNLLHLTLSGGEPMLHKNFCDFLRKCEEFNFSVNVLSNLTLLDEDIINVMKTNPLLGVQVSLYSMNPEIHDEITQLKGSFEKTIKGILKLLEHNIPMQISCPIMKQNKNCSGEVIKWAQMNNIPVGDDYVIIAKYNHSTSNLNCRLSFPEVKNLIIDKALSNPNYLERMKKEADKQKSYTADDFVCSVCHSSICLDVNGNVYPCAGWQDYVVGNINKSSLKEIWDNSPKVQYLRNLRKKDFPKCIKCSYKEYCTMCMVRNANENPLGNPLIVNEYYCKIAKLNKGIVLKYYDESLQSGKYHYITLK</sequence>
<evidence type="ECO:0000313" key="8">
    <source>
        <dbReference type="Proteomes" id="UP000190852"/>
    </source>
</evidence>
<dbReference type="Pfam" id="PF04055">
    <property type="entry name" value="Radical_SAM"/>
    <property type="match status" value="1"/>
</dbReference>
<evidence type="ECO:0000256" key="1">
    <source>
        <dbReference type="ARBA" id="ARBA00001966"/>
    </source>
</evidence>
<keyword evidence="5" id="KW-0411">Iron-sulfur</keyword>
<evidence type="ECO:0000313" key="7">
    <source>
        <dbReference type="EMBL" id="SKB80283.1"/>
    </source>
</evidence>
<dbReference type="SFLD" id="SFLDG01067">
    <property type="entry name" value="SPASM/twitch_domain_containing"/>
    <property type="match status" value="1"/>
</dbReference>
<dbReference type="InterPro" id="IPR007197">
    <property type="entry name" value="rSAM"/>
</dbReference>
<dbReference type="GO" id="GO:0046872">
    <property type="term" value="F:metal ion binding"/>
    <property type="evidence" value="ECO:0007669"/>
    <property type="project" value="UniProtKB-KW"/>
</dbReference>
<evidence type="ECO:0000259" key="6">
    <source>
        <dbReference type="PROSITE" id="PS51918"/>
    </source>
</evidence>
<dbReference type="Proteomes" id="UP000190852">
    <property type="component" value="Unassembled WGS sequence"/>
</dbReference>
<feature type="domain" description="Radical SAM core" evidence="6">
    <location>
        <begin position="149"/>
        <end position="373"/>
    </location>
</feature>
<dbReference type="PANTHER" id="PTHR11228:SF7">
    <property type="entry name" value="PQQA PEPTIDE CYCLASE"/>
    <property type="match status" value="1"/>
</dbReference>
<reference evidence="8" key="1">
    <citation type="submission" date="2017-02" db="EMBL/GenBank/DDBJ databases">
        <authorList>
            <person name="Varghese N."/>
            <person name="Submissions S."/>
        </authorList>
    </citation>
    <scope>NUCLEOTIDE SEQUENCE [LARGE SCALE GENOMIC DNA]</scope>
    <source>
        <strain evidence="8">DSM 24967</strain>
    </source>
</reference>
<evidence type="ECO:0000256" key="3">
    <source>
        <dbReference type="ARBA" id="ARBA00022723"/>
    </source>
</evidence>
<dbReference type="AlphaFoldDB" id="A0A1T5E8Y7"/>
<comment type="cofactor">
    <cofactor evidence="1">
        <name>[4Fe-4S] cluster</name>
        <dbReference type="ChEBI" id="CHEBI:49883"/>
    </cofactor>
</comment>
<dbReference type="RefSeq" id="WP_079684255.1">
    <property type="nucleotide sequence ID" value="NZ_FUYQ01000024.1"/>
</dbReference>
<keyword evidence="2" id="KW-0949">S-adenosyl-L-methionine</keyword>
<keyword evidence="8" id="KW-1185">Reference proteome</keyword>
<gene>
    <name evidence="7" type="ORF">SAMN05660349_02840</name>
</gene>
<dbReference type="GO" id="GO:0003824">
    <property type="term" value="F:catalytic activity"/>
    <property type="evidence" value="ECO:0007669"/>
    <property type="project" value="InterPro"/>
</dbReference>
<keyword evidence="3" id="KW-0479">Metal-binding</keyword>
<dbReference type="SUPFAM" id="SSF102114">
    <property type="entry name" value="Radical SAM enzymes"/>
    <property type="match status" value="1"/>
</dbReference>
<dbReference type="NCBIfam" id="TIGR04085">
    <property type="entry name" value="rSAM_more_4Fe4S"/>
    <property type="match status" value="1"/>
</dbReference>
<dbReference type="InterPro" id="IPR058240">
    <property type="entry name" value="rSAM_sf"/>
</dbReference>
<dbReference type="PANTHER" id="PTHR11228">
    <property type="entry name" value="RADICAL SAM DOMAIN PROTEIN"/>
    <property type="match status" value="1"/>
</dbReference>
<name>A0A1T5E8Y7_9BACT</name>
<protein>
    <submittedName>
        <fullName evidence="7">Radical SAM additional 4Fe4S-binding SPASM domain-containing protein</fullName>
    </submittedName>
</protein>
<proteinExistence type="predicted"/>
<organism evidence="7 8">
    <name type="scientific">Parabacteroides chartae</name>
    <dbReference type="NCBI Taxonomy" id="1037355"/>
    <lineage>
        <taxon>Bacteria</taxon>
        <taxon>Pseudomonadati</taxon>
        <taxon>Bacteroidota</taxon>
        <taxon>Bacteroidia</taxon>
        <taxon>Bacteroidales</taxon>
        <taxon>Tannerellaceae</taxon>
        <taxon>Parabacteroides</taxon>
    </lineage>
</organism>
<dbReference type="SFLD" id="SFLDS00029">
    <property type="entry name" value="Radical_SAM"/>
    <property type="match status" value="1"/>
</dbReference>
<dbReference type="GO" id="GO:0051536">
    <property type="term" value="F:iron-sulfur cluster binding"/>
    <property type="evidence" value="ECO:0007669"/>
    <property type="project" value="UniProtKB-KW"/>
</dbReference>
<evidence type="ECO:0000256" key="5">
    <source>
        <dbReference type="ARBA" id="ARBA00023014"/>
    </source>
</evidence>
<evidence type="ECO:0000256" key="4">
    <source>
        <dbReference type="ARBA" id="ARBA00023004"/>
    </source>
</evidence>
<dbReference type="EMBL" id="FUYQ01000024">
    <property type="protein sequence ID" value="SKB80283.1"/>
    <property type="molecule type" value="Genomic_DNA"/>
</dbReference>
<dbReference type="CDD" id="cd01335">
    <property type="entry name" value="Radical_SAM"/>
    <property type="match status" value="1"/>
</dbReference>
<dbReference type="Gene3D" id="3.20.20.70">
    <property type="entry name" value="Aldolase class I"/>
    <property type="match status" value="1"/>
</dbReference>
<accession>A0A1T5E8Y7</accession>
<dbReference type="SFLD" id="SFLDG01386">
    <property type="entry name" value="main_SPASM_domain-containing"/>
    <property type="match status" value="1"/>
</dbReference>